<evidence type="ECO:0000313" key="13">
    <source>
        <dbReference type="EMBL" id="OGK15952.1"/>
    </source>
</evidence>
<dbReference type="InterPro" id="IPR033911">
    <property type="entry name" value="MetRS_core"/>
</dbReference>
<dbReference type="InterPro" id="IPR014758">
    <property type="entry name" value="Met-tRNA_synth"/>
</dbReference>
<keyword evidence="4 11" id="KW-0436">Ligase</keyword>
<comment type="similarity">
    <text evidence="11">Belongs to the class-I aminoacyl-tRNA synthetase family.</text>
</comment>
<keyword evidence="5 11" id="KW-0547">Nucleotide-binding</keyword>
<evidence type="ECO:0000313" key="14">
    <source>
        <dbReference type="Proteomes" id="UP000178372"/>
    </source>
</evidence>
<keyword evidence="7 11" id="KW-0648">Protein biosynthesis</keyword>
<dbReference type="SUPFAM" id="SSF52374">
    <property type="entry name" value="Nucleotidylyl transferase"/>
    <property type="match status" value="1"/>
</dbReference>
<dbReference type="InterPro" id="IPR015413">
    <property type="entry name" value="Methionyl/Leucyl_tRNA_Synth"/>
</dbReference>
<protein>
    <recommendedName>
        <fullName evidence="3">Methionine--tRNA ligase</fullName>
        <ecNumber evidence="2">6.1.1.10</ecNumber>
    </recommendedName>
    <alternativeName>
        <fullName evidence="9">Methionyl-tRNA synthetase</fullName>
    </alternativeName>
</protein>
<comment type="function">
    <text evidence="1">Is required not only for elongation of protein synthesis but also for the initiation of all mRNA translation through initiator tRNA(fMet) aminoacylation.</text>
</comment>
<organism evidence="13 14">
    <name type="scientific">Candidatus Roizmanbacteria bacterium RIFCSPHIGHO2_01_FULL_39_12b</name>
    <dbReference type="NCBI Taxonomy" id="1802030"/>
    <lineage>
        <taxon>Bacteria</taxon>
        <taxon>Candidatus Roizmaniibacteriota</taxon>
    </lineage>
</organism>
<dbReference type="GO" id="GO:0004825">
    <property type="term" value="F:methionine-tRNA ligase activity"/>
    <property type="evidence" value="ECO:0007669"/>
    <property type="project" value="UniProtKB-EC"/>
</dbReference>
<evidence type="ECO:0000256" key="9">
    <source>
        <dbReference type="ARBA" id="ARBA00030904"/>
    </source>
</evidence>
<dbReference type="Gene3D" id="2.170.220.10">
    <property type="match status" value="1"/>
</dbReference>
<evidence type="ECO:0000256" key="7">
    <source>
        <dbReference type="ARBA" id="ARBA00022917"/>
    </source>
</evidence>
<evidence type="ECO:0000256" key="10">
    <source>
        <dbReference type="ARBA" id="ARBA00047364"/>
    </source>
</evidence>
<dbReference type="InterPro" id="IPR014729">
    <property type="entry name" value="Rossmann-like_a/b/a_fold"/>
</dbReference>
<comment type="caution">
    <text evidence="13">The sequence shown here is derived from an EMBL/GenBank/DDBJ whole genome shotgun (WGS) entry which is preliminary data.</text>
</comment>
<dbReference type="Gene3D" id="1.10.730.10">
    <property type="entry name" value="Isoleucyl-tRNA Synthetase, Domain 1"/>
    <property type="match status" value="1"/>
</dbReference>
<dbReference type="InterPro" id="IPR023457">
    <property type="entry name" value="Met-tRNA_synth_2"/>
</dbReference>
<dbReference type="PANTHER" id="PTHR43326:SF1">
    <property type="entry name" value="METHIONINE--TRNA LIGASE, MITOCHONDRIAL"/>
    <property type="match status" value="1"/>
</dbReference>
<dbReference type="Gene3D" id="3.40.50.620">
    <property type="entry name" value="HUPs"/>
    <property type="match status" value="1"/>
</dbReference>
<evidence type="ECO:0000256" key="1">
    <source>
        <dbReference type="ARBA" id="ARBA00003314"/>
    </source>
</evidence>
<evidence type="ECO:0000256" key="11">
    <source>
        <dbReference type="RuleBase" id="RU363039"/>
    </source>
</evidence>
<proteinExistence type="inferred from homology"/>
<dbReference type="AlphaFoldDB" id="A0A1F7GBK7"/>
<keyword evidence="8 11" id="KW-0030">Aminoacyl-tRNA synthetase</keyword>
<accession>A0A1F7GBK7</accession>
<evidence type="ECO:0000256" key="6">
    <source>
        <dbReference type="ARBA" id="ARBA00022840"/>
    </source>
</evidence>
<dbReference type="SUPFAM" id="SSF47323">
    <property type="entry name" value="Anticodon-binding domain of a subclass of class I aminoacyl-tRNA synthetases"/>
    <property type="match status" value="1"/>
</dbReference>
<evidence type="ECO:0000256" key="4">
    <source>
        <dbReference type="ARBA" id="ARBA00022598"/>
    </source>
</evidence>
<dbReference type="NCBIfam" id="TIGR00398">
    <property type="entry name" value="metG"/>
    <property type="match status" value="1"/>
</dbReference>
<dbReference type="EMBL" id="MFZF01000022">
    <property type="protein sequence ID" value="OGK15952.1"/>
    <property type="molecule type" value="Genomic_DNA"/>
</dbReference>
<dbReference type="Proteomes" id="UP000178372">
    <property type="component" value="Unassembled WGS sequence"/>
</dbReference>
<gene>
    <name evidence="13" type="ORF">A2690_00670</name>
</gene>
<evidence type="ECO:0000259" key="12">
    <source>
        <dbReference type="Pfam" id="PF09334"/>
    </source>
</evidence>
<evidence type="ECO:0000256" key="2">
    <source>
        <dbReference type="ARBA" id="ARBA00012838"/>
    </source>
</evidence>
<comment type="catalytic activity">
    <reaction evidence="10">
        <text>tRNA(Met) + L-methionine + ATP = L-methionyl-tRNA(Met) + AMP + diphosphate</text>
        <dbReference type="Rhea" id="RHEA:13481"/>
        <dbReference type="Rhea" id="RHEA-COMP:9667"/>
        <dbReference type="Rhea" id="RHEA-COMP:9698"/>
        <dbReference type="ChEBI" id="CHEBI:30616"/>
        <dbReference type="ChEBI" id="CHEBI:33019"/>
        <dbReference type="ChEBI" id="CHEBI:57844"/>
        <dbReference type="ChEBI" id="CHEBI:78442"/>
        <dbReference type="ChEBI" id="CHEBI:78530"/>
        <dbReference type="ChEBI" id="CHEBI:456215"/>
        <dbReference type="EC" id="6.1.1.10"/>
    </reaction>
</comment>
<feature type="domain" description="Methionyl/Leucyl tRNA synthetase" evidence="12">
    <location>
        <begin position="5"/>
        <end position="359"/>
    </location>
</feature>
<evidence type="ECO:0000256" key="8">
    <source>
        <dbReference type="ARBA" id="ARBA00023146"/>
    </source>
</evidence>
<dbReference type="PRINTS" id="PR01041">
    <property type="entry name" value="TRNASYNTHMET"/>
</dbReference>
<dbReference type="GO" id="GO:0006431">
    <property type="term" value="P:methionyl-tRNA aminoacylation"/>
    <property type="evidence" value="ECO:0007669"/>
    <property type="project" value="InterPro"/>
</dbReference>
<evidence type="ECO:0000256" key="3">
    <source>
        <dbReference type="ARBA" id="ARBA00018753"/>
    </source>
</evidence>
<dbReference type="GO" id="GO:0005524">
    <property type="term" value="F:ATP binding"/>
    <property type="evidence" value="ECO:0007669"/>
    <property type="project" value="UniProtKB-KW"/>
</dbReference>
<sequence length="470" mass="55032">MNRFYITTTLPYVNSDPHVGFAMELIRADVIARFRRLMGEEVMFNTGTDEHGLKIYREAQKKSENPQKYCDEYASKFENLKKALNLSYTNFIRTTDPKHMKAAQEFWRRCGRNDDIYKKMYKTKYCVGCELEKTDSELVDGQCPIHPTMELEIIEEENYFFRFSKYQQKLIDLYENNPRFVVPDFRLNEIKQFVKNGLHDFSISRLKSKMPWGVDVPDDPDHVMYVWFDALVNYISILSWPDDEENFKKWWPVVQIAGKDNLRQQCAIWQAMLMSAGLPNSKQVFIQGFITSEGVKMSKSLGNVVDPYDIVKKYGTDAVRYYLLREIPSYDDGDFSESRFKELYNADLANDLGNLMSRVAKLCEGLRFLPDKGSGADDEVCQLLEKFKFDEALKRIWSFIVDENKYINEKAPWNIKDVNQKQKILAVTVDHIRSIAYNLQLFMPNTAEKIQKQYSAEKIIPQPPLFARLP</sequence>
<evidence type="ECO:0000256" key="5">
    <source>
        <dbReference type="ARBA" id="ARBA00022741"/>
    </source>
</evidence>
<name>A0A1F7GBK7_9BACT</name>
<dbReference type="FunFam" id="2.170.220.10:FF:000001">
    <property type="entry name" value="methionine--tRNA ligase, mitochondrial"/>
    <property type="match status" value="1"/>
</dbReference>
<keyword evidence="6 11" id="KW-0067">ATP-binding</keyword>
<dbReference type="InterPro" id="IPR009080">
    <property type="entry name" value="tRNAsynth_Ia_anticodon-bd"/>
</dbReference>
<dbReference type="PANTHER" id="PTHR43326">
    <property type="entry name" value="METHIONYL-TRNA SYNTHETASE"/>
    <property type="match status" value="1"/>
</dbReference>
<dbReference type="CDD" id="cd00814">
    <property type="entry name" value="MetRS_core"/>
    <property type="match status" value="1"/>
</dbReference>
<reference evidence="13 14" key="1">
    <citation type="journal article" date="2016" name="Nat. Commun.">
        <title>Thousands of microbial genomes shed light on interconnected biogeochemical processes in an aquifer system.</title>
        <authorList>
            <person name="Anantharaman K."/>
            <person name="Brown C.T."/>
            <person name="Hug L.A."/>
            <person name="Sharon I."/>
            <person name="Castelle C.J."/>
            <person name="Probst A.J."/>
            <person name="Thomas B.C."/>
            <person name="Singh A."/>
            <person name="Wilkins M.J."/>
            <person name="Karaoz U."/>
            <person name="Brodie E.L."/>
            <person name="Williams K.H."/>
            <person name="Hubbard S.S."/>
            <person name="Banfield J.F."/>
        </authorList>
    </citation>
    <scope>NUCLEOTIDE SEQUENCE [LARGE SCALE GENOMIC DNA]</scope>
</reference>
<dbReference type="Pfam" id="PF09334">
    <property type="entry name" value="tRNA-synt_1g"/>
    <property type="match status" value="1"/>
</dbReference>
<dbReference type="EC" id="6.1.1.10" evidence="2"/>